<dbReference type="HOGENOM" id="CLU_1348959_0_0_1"/>
<accession>S8DPY9</accession>
<dbReference type="InParanoid" id="S8DPY9"/>
<reference evidence="2 3" key="1">
    <citation type="journal article" date="2012" name="Science">
        <title>The Paleozoic origin of enzymatic lignin decomposition reconstructed from 31 fungal genomes.</title>
        <authorList>
            <person name="Floudas D."/>
            <person name="Binder M."/>
            <person name="Riley R."/>
            <person name="Barry K."/>
            <person name="Blanchette R.A."/>
            <person name="Henrissat B."/>
            <person name="Martinez A.T."/>
            <person name="Otillar R."/>
            <person name="Spatafora J.W."/>
            <person name="Yadav J.S."/>
            <person name="Aerts A."/>
            <person name="Benoit I."/>
            <person name="Boyd A."/>
            <person name="Carlson A."/>
            <person name="Copeland A."/>
            <person name="Coutinho P.M."/>
            <person name="de Vries R.P."/>
            <person name="Ferreira P."/>
            <person name="Findley K."/>
            <person name="Foster B."/>
            <person name="Gaskell J."/>
            <person name="Glotzer D."/>
            <person name="Gorecki P."/>
            <person name="Heitman J."/>
            <person name="Hesse C."/>
            <person name="Hori C."/>
            <person name="Igarashi K."/>
            <person name="Jurgens J.A."/>
            <person name="Kallen N."/>
            <person name="Kersten P."/>
            <person name="Kohler A."/>
            <person name="Kuees U."/>
            <person name="Kumar T.K.A."/>
            <person name="Kuo A."/>
            <person name="LaButti K."/>
            <person name="Larrondo L.F."/>
            <person name="Lindquist E."/>
            <person name="Ling A."/>
            <person name="Lombard V."/>
            <person name="Lucas S."/>
            <person name="Lundell T."/>
            <person name="Martin R."/>
            <person name="McLaughlin D.J."/>
            <person name="Morgenstern I."/>
            <person name="Morin E."/>
            <person name="Murat C."/>
            <person name="Nagy L.G."/>
            <person name="Nolan M."/>
            <person name="Ohm R.A."/>
            <person name="Patyshakuliyeva A."/>
            <person name="Rokas A."/>
            <person name="Ruiz-Duenas F.J."/>
            <person name="Sabat G."/>
            <person name="Salamov A."/>
            <person name="Samejima M."/>
            <person name="Schmutz J."/>
            <person name="Slot J.C."/>
            <person name="St John F."/>
            <person name="Stenlid J."/>
            <person name="Sun H."/>
            <person name="Sun S."/>
            <person name="Syed K."/>
            <person name="Tsang A."/>
            <person name="Wiebenga A."/>
            <person name="Young D."/>
            <person name="Pisabarro A."/>
            <person name="Eastwood D.C."/>
            <person name="Martin F."/>
            <person name="Cullen D."/>
            <person name="Grigoriev I.V."/>
            <person name="Hibbett D.S."/>
        </authorList>
    </citation>
    <scope>NUCLEOTIDE SEQUENCE</scope>
    <source>
        <strain evidence="3">FP-58527</strain>
    </source>
</reference>
<organism evidence="2 3">
    <name type="scientific">Fomitopsis schrenkii</name>
    <name type="common">Brown rot fungus</name>
    <dbReference type="NCBI Taxonomy" id="2126942"/>
    <lineage>
        <taxon>Eukaryota</taxon>
        <taxon>Fungi</taxon>
        <taxon>Dikarya</taxon>
        <taxon>Basidiomycota</taxon>
        <taxon>Agaricomycotina</taxon>
        <taxon>Agaricomycetes</taxon>
        <taxon>Polyporales</taxon>
        <taxon>Fomitopsis</taxon>
    </lineage>
</organism>
<dbReference type="Proteomes" id="UP000015241">
    <property type="component" value="Unassembled WGS sequence"/>
</dbReference>
<evidence type="ECO:0000313" key="3">
    <source>
        <dbReference type="Proteomes" id="UP000015241"/>
    </source>
</evidence>
<dbReference type="AlphaFoldDB" id="S8DPY9"/>
<sequence>MVGTFEWAEILSKCKEDRADGNEFTESWAKFEVYTTWRLNKMKDFFVHRERKRKAVRDPNEVQDCNVQGYEEAFDLRRADRFAEELLRTWQQRDEQGLHEGFPDPMWPVDRLRRYRSPAPVRVLPGPREIADEDGALLPPPRASQEEEERFIAAHPDWDREEPHAGFIPALDRLLDADLWERAEVDIDPRSALYMGDAPRDGN</sequence>
<feature type="region of interest" description="Disordered" evidence="1">
    <location>
        <begin position="125"/>
        <end position="149"/>
    </location>
</feature>
<evidence type="ECO:0000256" key="1">
    <source>
        <dbReference type="SAM" id="MobiDB-lite"/>
    </source>
</evidence>
<protein>
    <submittedName>
        <fullName evidence="2">Uncharacterized protein</fullName>
    </submittedName>
</protein>
<keyword evidence="3" id="KW-1185">Reference proteome</keyword>
<proteinExistence type="predicted"/>
<evidence type="ECO:0000313" key="2">
    <source>
        <dbReference type="EMBL" id="EPS93248.1"/>
    </source>
</evidence>
<name>S8DPY9_FOMSC</name>
<dbReference type="EMBL" id="KE504288">
    <property type="protein sequence ID" value="EPS93248.1"/>
    <property type="molecule type" value="Genomic_DNA"/>
</dbReference>
<gene>
    <name evidence="2" type="ORF">FOMPIDRAFT_1056142</name>
</gene>